<dbReference type="Proteomes" id="UP000595140">
    <property type="component" value="Unassembled WGS sequence"/>
</dbReference>
<evidence type="ECO:0000313" key="1">
    <source>
        <dbReference type="EMBL" id="VFQ99345.1"/>
    </source>
</evidence>
<name>A0A484ND74_9ASTE</name>
<dbReference type="EMBL" id="OOIL02006657">
    <property type="protein sequence ID" value="VFQ99345.1"/>
    <property type="molecule type" value="Genomic_DNA"/>
</dbReference>
<protein>
    <submittedName>
        <fullName evidence="1">Uncharacterized protein</fullName>
    </submittedName>
</protein>
<gene>
    <name evidence="1" type="ORF">CCAM_LOCUS41121</name>
</gene>
<keyword evidence="2" id="KW-1185">Reference proteome</keyword>
<reference evidence="1 2" key="1">
    <citation type="submission" date="2018-04" db="EMBL/GenBank/DDBJ databases">
        <authorList>
            <person name="Vogel A."/>
        </authorList>
    </citation>
    <scope>NUCLEOTIDE SEQUENCE [LARGE SCALE GENOMIC DNA]</scope>
</reference>
<evidence type="ECO:0000313" key="2">
    <source>
        <dbReference type="Proteomes" id="UP000595140"/>
    </source>
</evidence>
<proteinExistence type="predicted"/>
<organism evidence="1 2">
    <name type="scientific">Cuscuta campestris</name>
    <dbReference type="NCBI Taxonomy" id="132261"/>
    <lineage>
        <taxon>Eukaryota</taxon>
        <taxon>Viridiplantae</taxon>
        <taxon>Streptophyta</taxon>
        <taxon>Embryophyta</taxon>
        <taxon>Tracheophyta</taxon>
        <taxon>Spermatophyta</taxon>
        <taxon>Magnoliopsida</taxon>
        <taxon>eudicotyledons</taxon>
        <taxon>Gunneridae</taxon>
        <taxon>Pentapetalae</taxon>
        <taxon>asterids</taxon>
        <taxon>lamiids</taxon>
        <taxon>Solanales</taxon>
        <taxon>Convolvulaceae</taxon>
        <taxon>Cuscuteae</taxon>
        <taxon>Cuscuta</taxon>
        <taxon>Cuscuta subgen. Grammica</taxon>
        <taxon>Cuscuta sect. Cleistogrammica</taxon>
    </lineage>
</organism>
<sequence>MSAYGPVIRDQETDFVNGATQPDLFYNGVPHGVRGFETHLSPMSTDHAISLSFHPQSWMSSYETKTSITLRIIALAMRVKFGFLYVSNFHLSCELLSLPQGSMLRTMDTQRSRLTTAGEGDMEDDPFMAGGDSDTSGEFFTPVVRPASPLSDREEVVDTDEDERRRKRCCRWIPIYLYNDEGERVELSIFQLAGIGGYSSCARAIREAYPKDLPPLGDGIPHILWQWWPQFTGATYHREEGGVLN</sequence>
<dbReference type="AlphaFoldDB" id="A0A484ND74"/>
<accession>A0A484ND74</accession>